<dbReference type="AlphaFoldDB" id="A0A432W301"/>
<gene>
    <name evidence="2" type="ORF">CWE08_02705</name>
</gene>
<evidence type="ECO:0000259" key="1">
    <source>
        <dbReference type="Pfam" id="PF00561"/>
    </source>
</evidence>
<keyword evidence="2" id="KW-0378">Hydrolase</keyword>
<dbReference type="InterPro" id="IPR029058">
    <property type="entry name" value="AB_hydrolase_fold"/>
</dbReference>
<protein>
    <submittedName>
        <fullName evidence="2">Alpha/beta hydrolase</fullName>
    </submittedName>
</protein>
<dbReference type="OrthoDB" id="264572at2"/>
<dbReference type="SUPFAM" id="SSF53474">
    <property type="entry name" value="alpha/beta-Hydrolases"/>
    <property type="match status" value="1"/>
</dbReference>
<reference evidence="3" key="1">
    <citation type="journal article" date="2018" name="Front. Microbiol.">
        <title>Genome-Based Analysis Reveals the Taxonomy and Diversity of the Family Idiomarinaceae.</title>
        <authorList>
            <person name="Liu Y."/>
            <person name="Lai Q."/>
            <person name="Shao Z."/>
        </authorList>
    </citation>
    <scope>NUCLEOTIDE SEQUENCE [LARGE SCALE GENOMIC DNA]</scope>
    <source>
        <strain evidence="3">GBPy7</strain>
    </source>
</reference>
<accession>A0A432W301</accession>
<evidence type="ECO:0000313" key="2">
    <source>
        <dbReference type="EMBL" id="RUO23574.1"/>
    </source>
</evidence>
<sequence>MLFFFHGLESGPHGSKYQLIKRAFPELISPDFQGMDLPQRIEKATAETEGLTGVTLVGSSFGGLLAARLYSLYPERFKSLVLLAPAVHTEEGDKVSELPPASRIRVIHGNADEVVPHAKVAAFCKRFGIPLITVEDEHRLSSETSQQAMLAALDEVYTGV</sequence>
<dbReference type="GO" id="GO:0016787">
    <property type="term" value="F:hydrolase activity"/>
    <property type="evidence" value="ECO:0007669"/>
    <property type="project" value="UniProtKB-KW"/>
</dbReference>
<feature type="domain" description="AB hydrolase-1" evidence="1">
    <location>
        <begin position="30"/>
        <end position="89"/>
    </location>
</feature>
<dbReference type="RefSeq" id="WP_126765332.1">
    <property type="nucleotide sequence ID" value="NZ_PIPJ01000001.1"/>
</dbReference>
<keyword evidence="3" id="KW-1185">Reference proteome</keyword>
<organism evidence="2 3">
    <name type="scientific">Aliidiomarina iranensis</name>
    <dbReference type="NCBI Taxonomy" id="1434071"/>
    <lineage>
        <taxon>Bacteria</taxon>
        <taxon>Pseudomonadati</taxon>
        <taxon>Pseudomonadota</taxon>
        <taxon>Gammaproteobacteria</taxon>
        <taxon>Alteromonadales</taxon>
        <taxon>Idiomarinaceae</taxon>
        <taxon>Aliidiomarina</taxon>
    </lineage>
</organism>
<dbReference type="Proteomes" id="UP000288395">
    <property type="component" value="Unassembled WGS sequence"/>
</dbReference>
<comment type="caution">
    <text evidence="2">The sequence shown here is derived from an EMBL/GenBank/DDBJ whole genome shotgun (WGS) entry which is preliminary data.</text>
</comment>
<dbReference type="Pfam" id="PF00561">
    <property type="entry name" value="Abhydrolase_1"/>
    <property type="match status" value="1"/>
</dbReference>
<dbReference type="InterPro" id="IPR000073">
    <property type="entry name" value="AB_hydrolase_1"/>
</dbReference>
<evidence type="ECO:0000313" key="3">
    <source>
        <dbReference type="Proteomes" id="UP000288395"/>
    </source>
</evidence>
<proteinExistence type="predicted"/>
<dbReference type="Gene3D" id="3.40.50.1820">
    <property type="entry name" value="alpha/beta hydrolase"/>
    <property type="match status" value="1"/>
</dbReference>
<name>A0A432W301_9GAMM</name>
<dbReference type="EMBL" id="PIPJ01000001">
    <property type="protein sequence ID" value="RUO23574.1"/>
    <property type="molecule type" value="Genomic_DNA"/>
</dbReference>